<reference evidence="1" key="1">
    <citation type="submission" date="2022-10" db="EMBL/GenBank/DDBJ databases">
        <title>Culturing micro-colonial fungi from biological soil crusts in the Mojave desert and describing Neophaeococcomyces mojavensis, and introducing the new genera and species Taxawa tesnikishii.</title>
        <authorList>
            <person name="Kurbessoian T."/>
            <person name="Stajich J.E."/>
        </authorList>
    </citation>
    <scope>NUCLEOTIDE SEQUENCE</scope>
    <source>
        <strain evidence="1">JES_112</strain>
    </source>
</reference>
<proteinExistence type="predicted"/>
<sequence length="364" mass="38950">MSGHANVDPAFLNNAPSVASTAAVSSASLSTSTSTASSAAATTAIVNAAASSASSSAQPSSSLESIYFYEPSTAGAIAFSVLYLIHIVYHFYLSIYIPHIRKSVANKHKYTIPLFIAAVLSTFGFSVRIASVSSESGRASVGLFASSTCFVIVAPIFVCATLYLMVVHLIRLCLPSGPEQTFLGISPRWLGRVFITSDVLSFLMQSAGSAIAASANWEGESKSVGENVLIAGLAAQLATFTVYMVVLLLFCLRVSAGKSGNFVDGEGSEGARKYGFNPLVKQVVRGMWIASAFVEVRSIYRTIEFGMGVDGYLFKHEWPLWALEAVPIWVALLVLGIYHPTKWLQQKRRSAFVHDMQAVGNNSD</sequence>
<evidence type="ECO:0000313" key="2">
    <source>
        <dbReference type="Proteomes" id="UP001172386"/>
    </source>
</evidence>
<protein>
    <submittedName>
        <fullName evidence="1">Uncharacterized protein</fullName>
    </submittedName>
</protein>
<accession>A0ACC3ADZ1</accession>
<comment type="caution">
    <text evidence="1">The sequence shown here is derived from an EMBL/GenBank/DDBJ whole genome shotgun (WGS) entry which is preliminary data.</text>
</comment>
<gene>
    <name evidence="1" type="ORF">H2198_002725</name>
</gene>
<dbReference type="EMBL" id="JAPDRQ010000033">
    <property type="protein sequence ID" value="KAJ9660219.1"/>
    <property type="molecule type" value="Genomic_DNA"/>
</dbReference>
<organism evidence="1 2">
    <name type="scientific">Neophaeococcomyces mojaviensis</name>
    <dbReference type="NCBI Taxonomy" id="3383035"/>
    <lineage>
        <taxon>Eukaryota</taxon>
        <taxon>Fungi</taxon>
        <taxon>Dikarya</taxon>
        <taxon>Ascomycota</taxon>
        <taxon>Pezizomycotina</taxon>
        <taxon>Eurotiomycetes</taxon>
        <taxon>Chaetothyriomycetidae</taxon>
        <taxon>Chaetothyriales</taxon>
        <taxon>Chaetothyriales incertae sedis</taxon>
        <taxon>Neophaeococcomyces</taxon>
    </lineage>
</organism>
<keyword evidence="2" id="KW-1185">Reference proteome</keyword>
<dbReference type="Proteomes" id="UP001172386">
    <property type="component" value="Unassembled WGS sequence"/>
</dbReference>
<evidence type="ECO:0000313" key="1">
    <source>
        <dbReference type="EMBL" id="KAJ9660219.1"/>
    </source>
</evidence>
<name>A0ACC3ADZ1_9EURO</name>